<keyword evidence="2" id="KW-0808">Transferase</keyword>
<protein>
    <recommendedName>
        <fullName evidence="1">sulfate adenylyltransferase</fullName>
        <ecNumber evidence="1">2.7.7.4</ecNumber>
    </recommendedName>
</protein>
<dbReference type="EC" id="2.7.7.4" evidence="1"/>
<evidence type="ECO:0000256" key="1">
    <source>
        <dbReference type="ARBA" id="ARBA00012391"/>
    </source>
</evidence>
<dbReference type="Pfam" id="PF00009">
    <property type="entry name" value="GTP_EFTU"/>
    <property type="match status" value="1"/>
</dbReference>
<dbReference type="NCBIfam" id="TIGR00231">
    <property type="entry name" value="small_GTP"/>
    <property type="match status" value="1"/>
</dbReference>
<dbReference type="SUPFAM" id="SSF50465">
    <property type="entry name" value="EF-Tu/eEF-1alpha/eIF2-gamma C-terminal domain"/>
    <property type="match status" value="1"/>
</dbReference>
<dbReference type="PROSITE" id="PS51722">
    <property type="entry name" value="G_TR_2"/>
    <property type="match status" value="1"/>
</dbReference>
<keyword evidence="9" id="KW-1185">Reference proteome</keyword>
<reference evidence="8 9" key="1">
    <citation type="submission" date="2020-10" db="EMBL/GenBank/DDBJ databases">
        <title>Complete genome sequence of Paludibaculum fermentans P105T, a facultatively anaerobic acidobacterium capable of dissimilatory Fe(III) reduction.</title>
        <authorList>
            <person name="Dedysh S.N."/>
            <person name="Beletsky A.V."/>
            <person name="Kulichevskaya I.S."/>
            <person name="Mardanov A.V."/>
            <person name="Ravin N.V."/>
        </authorList>
    </citation>
    <scope>NUCLEOTIDE SEQUENCE [LARGE SCALE GENOMIC DNA]</scope>
    <source>
        <strain evidence="8 9">P105</strain>
    </source>
</reference>
<dbReference type="RefSeq" id="WP_194448044.1">
    <property type="nucleotide sequence ID" value="NZ_CP063849.1"/>
</dbReference>
<keyword evidence="3" id="KW-0548">Nucleotidyltransferase</keyword>
<dbReference type="GO" id="GO:0006790">
    <property type="term" value="P:sulfur compound metabolic process"/>
    <property type="evidence" value="ECO:0007669"/>
    <property type="project" value="InterPro"/>
</dbReference>
<dbReference type="Proteomes" id="UP000593892">
    <property type="component" value="Chromosome"/>
</dbReference>
<dbReference type="Pfam" id="PF22594">
    <property type="entry name" value="GTP-eEF1A_C"/>
    <property type="match status" value="1"/>
</dbReference>
<dbReference type="InterPro" id="IPR005225">
    <property type="entry name" value="Small_GTP-bd"/>
</dbReference>
<dbReference type="GO" id="GO:0005525">
    <property type="term" value="F:GTP binding"/>
    <property type="evidence" value="ECO:0007669"/>
    <property type="project" value="UniProtKB-KW"/>
</dbReference>
<sequence length="466" mass="51702">MAALTDNRTIALTHFTVSNRDEKPLLRISTAGSVDDGKSTLIGRLLFDTKTVWEDNLEEISKSKVNRASHGLDLSLLTDGLRAEREQGITIDVAYRYFSTPKRQFIVADTPGHEQYTRNMATGASTCDLAIILLDARKGVLEQSRRHSRIAWLLGVRHLVFAVNKMDLVDFSHEVFDDIRAHATHLLSGMDGVIADFIPLSALDGDNVVTRSERTSWYKGPSLLELLETVDPPHVAAALPFRMSVQMVIRPHLDFRGYAGQLASGWIRVGDPIVALPSGKSSRVKRIVTFDGDLTEAFAPMSITLELEDELDIARGDLLASPATAPKVARRLRTTLVWMSEVPLDKQKTYLLQHGTRVVPARLNGEALALNGIGPVEVETAELLPYDTYRENRSTGGFILIDTISNLTLASGLIEGEVREEEETLESFSDAPFTPAERRKLRALLAHMKRFGFSFDHEDFELGEGI</sequence>
<dbReference type="AlphaFoldDB" id="A0A7S7NMK6"/>
<dbReference type="GO" id="GO:0004781">
    <property type="term" value="F:sulfate adenylyltransferase (ATP) activity"/>
    <property type="evidence" value="ECO:0007669"/>
    <property type="project" value="UniProtKB-EC"/>
</dbReference>
<dbReference type="InterPro" id="IPR054696">
    <property type="entry name" value="GTP-eEF1A_C"/>
</dbReference>
<dbReference type="InterPro" id="IPR041757">
    <property type="entry name" value="CysN_GTP-bd"/>
</dbReference>
<dbReference type="GO" id="GO:0005524">
    <property type="term" value="F:ATP binding"/>
    <property type="evidence" value="ECO:0007669"/>
    <property type="project" value="UniProtKB-KW"/>
</dbReference>
<dbReference type="InterPro" id="IPR000795">
    <property type="entry name" value="T_Tr_GTP-bd_dom"/>
</dbReference>
<accession>A0A7S7NMK6</accession>
<dbReference type="InterPro" id="IPR009001">
    <property type="entry name" value="Transl_elong_EF1A/Init_IF2_C"/>
</dbReference>
<feature type="domain" description="Tr-type G" evidence="7">
    <location>
        <begin position="23"/>
        <end position="234"/>
    </location>
</feature>
<dbReference type="InterPro" id="IPR009000">
    <property type="entry name" value="Transl_B-barrel_sf"/>
</dbReference>
<dbReference type="SUPFAM" id="SSF52540">
    <property type="entry name" value="P-loop containing nucleoside triphosphate hydrolases"/>
    <property type="match status" value="1"/>
</dbReference>
<dbReference type="Gene3D" id="3.40.50.300">
    <property type="entry name" value="P-loop containing nucleotide triphosphate hydrolases"/>
    <property type="match status" value="1"/>
</dbReference>
<dbReference type="InterPro" id="IPR044139">
    <property type="entry name" value="CysN_NoDQ_III"/>
</dbReference>
<dbReference type="FunFam" id="3.40.50.300:FF:000119">
    <property type="entry name" value="Sulfate adenylyltransferase subunit 1"/>
    <property type="match status" value="1"/>
</dbReference>
<dbReference type="KEGG" id="pfer:IRI77_26700"/>
<proteinExistence type="predicted"/>
<evidence type="ECO:0000256" key="2">
    <source>
        <dbReference type="ARBA" id="ARBA00022679"/>
    </source>
</evidence>
<evidence type="ECO:0000259" key="7">
    <source>
        <dbReference type="PROSITE" id="PS51722"/>
    </source>
</evidence>
<keyword evidence="6" id="KW-0342">GTP-binding</keyword>
<dbReference type="PANTHER" id="PTHR23115">
    <property type="entry name" value="TRANSLATION FACTOR"/>
    <property type="match status" value="1"/>
</dbReference>
<name>A0A7S7NMK6_PALFE</name>
<dbReference type="CDD" id="cd04095">
    <property type="entry name" value="CysN_NoDQ_III"/>
    <property type="match status" value="1"/>
</dbReference>
<dbReference type="InterPro" id="IPR050100">
    <property type="entry name" value="TRAFAC_GTPase_members"/>
</dbReference>
<dbReference type="InterPro" id="IPR011779">
    <property type="entry name" value="SO4_adenylTrfase_lsu"/>
</dbReference>
<evidence type="ECO:0000256" key="6">
    <source>
        <dbReference type="ARBA" id="ARBA00023134"/>
    </source>
</evidence>
<dbReference type="EMBL" id="CP063849">
    <property type="protein sequence ID" value="QOY86375.1"/>
    <property type="molecule type" value="Genomic_DNA"/>
</dbReference>
<dbReference type="CDD" id="cd03695">
    <property type="entry name" value="CysN_NodQ_II"/>
    <property type="match status" value="1"/>
</dbReference>
<evidence type="ECO:0000256" key="4">
    <source>
        <dbReference type="ARBA" id="ARBA00022741"/>
    </source>
</evidence>
<gene>
    <name evidence="8" type="ORF">IRI77_26700</name>
</gene>
<dbReference type="GO" id="GO:0003924">
    <property type="term" value="F:GTPase activity"/>
    <property type="evidence" value="ECO:0007669"/>
    <property type="project" value="InterPro"/>
</dbReference>
<evidence type="ECO:0000313" key="8">
    <source>
        <dbReference type="EMBL" id="QOY86375.1"/>
    </source>
</evidence>
<evidence type="ECO:0000313" key="9">
    <source>
        <dbReference type="Proteomes" id="UP000593892"/>
    </source>
</evidence>
<dbReference type="PRINTS" id="PR00315">
    <property type="entry name" value="ELONGATNFCT"/>
</dbReference>
<dbReference type="NCBIfam" id="TIGR02034">
    <property type="entry name" value="CysN"/>
    <property type="match status" value="1"/>
</dbReference>
<evidence type="ECO:0000256" key="3">
    <source>
        <dbReference type="ARBA" id="ARBA00022695"/>
    </source>
</evidence>
<keyword evidence="5" id="KW-0067">ATP-binding</keyword>
<dbReference type="Gene3D" id="2.40.30.10">
    <property type="entry name" value="Translation factors"/>
    <property type="match status" value="2"/>
</dbReference>
<dbReference type="CDD" id="cd04166">
    <property type="entry name" value="CysN_ATPS"/>
    <property type="match status" value="1"/>
</dbReference>
<dbReference type="SUPFAM" id="SSF50447">
    <property type="entry name" value="Translation proteins"/>
    <property type="match status" value="1"/>
</dbReference>
<dbReference type="InterPro" id="IPR027417">
    <property type="entry name" value="P-loop_NTPase"/>
</dbReference>
<evidence type="ECO:0000256" key="5">
    <source>
        <dbReference type="ARBA" id="ARBA00022840"/>
    </source>
</evidence>
<organism evidence="8 9">
    <name type="scientific">Paludibaculum fermentans</name>
    <dbReference type="NCBI Taxonomy" id="1473598"/>
    <lineage>
        <taxon>Bacteria</taxon>
        <taxon>Pseudomonadati</taxon>
        <taxon>Acidobacteriota</taxon>
        <taxon>Terriglobia</taxon>
        <taxon>Bryobacterales</taxon>
        <taxon>Bryobacteraceae</taxon>
        <taxon>Paludibaculum</taxon>
    </lineage>
</organism>
<dbReference type="InterPro" id="IPR031157">
    <property type="entry name" value="G_TR_CS"/>
</dbReference>
<dbReference type="PROSITE" id="PS00301">
    <property type="entry name" value="G_TR_1"/>
    <property type="match status" value="1"/>
</dbReference>
<dbReference type="InterPro" id="IPR044138">
    <property type="entry name" value="CysN_II"/>
</dbReference>
<keyword evidence="4" id="KW-0547">Nucleotide-binding</keyword>